<comment type="subcellular location">
    <subcellularLocation>
        <location evidence="1">Membrane</location>
        <topology evidence="1">Multi-pass membrane protein</topology>
    </subcellularLocation>
</comment>
<evidence type="ECO:0000313" key="15">
    <source>
        <dbReference type="Proteomes" id="UP001293593"/>
    </source>
</evidence>
<reference evidence="14" key="1">
    <citation type="submission" date="2023-10" db="EMBL/GenBank/DDBJ databases">
        <title>Chromosome-level genome of the transformable northern wattle, Acacia crassicarpa.</title>
        <authorList>
            <person name="Massaro I."/>
            <person name="Sinha N.R."/>
            <person name="Poethig S."/>
            <person name="Leichty A.R."/>
        </authorList>
    </citation>
    <scope>NUCLEOTIDE SEQUENCE</scope>
    <source>
        <strain evidence="14">Acra3RX</strain>
        <tissue evidence="14">Leaf</tissue>
    </source>
</reference>
<organism evidence="14 15">
    <name type="scientific">Acacia crassicarpa</name>
    <name type="common">northern wattle</name>
    <dbReference type="NCBI Taxonomy" id="499986"/>
    <lineage>
        <taxon>Eukaryota</taxon>
        <taxon>Viridiplantae</taxon>
        <taxon>Streptophyta</taxon>
        <taxon>Embryophyta</taxon>
        <taxon>Tracheophyta</taxon>
        <taxon>Spermatophyta</taxon>
        <taxon>Magnoliopsida</taxon>
        <taxon>eudicotyledons</taxon>
        <taxon>Gunneridae</taxon>
        <taxon>Pentapetalae</taxon>
        <taxon>rosids</taxon>
        <taxon>fabids</taxon>
        <taxon>Fabales</taxon>
        <taxon>Fabaceae</taxon>
        <taxon>Caesalpinioideae</taxon>
        <taxon>mimosoid clade</taxon>
        <taxon>Acacieae</taxon>
        <taxon>Acacia</taxon>
    </lineage>
</organism>
<dbReference type="InterPro" id="IPR015683">
    <property type="entry name" value="Ionotropic_Glu_rcpt"/>
</dbReference>
<dbReference type="InterPro" id="IPR001320">
    <property type="entry name" value="Iontro_rcpt_C"/>
</dbReference>
<accession>A0AAE1MKB0</accession>
<dbReference type="InterPro" id="IPR001828">
    <property type="entry name" value="ANF_lig-bd_rcpt"/>
</dbReference>
<dbReference type="Pfam" id="PF01094">
    <property type="entry name" value="ANF_receptor"/>
    <property type="match status" value="1"/>
</dbReference>
<evidence type="ECO:0000259" key="13">
    <source>
        <dbReference type="SMART" id="SM00079"/>
    </source>
</evidence>
<comment type="caution">
    <text evidence="14">The sequence shown here is derived from an EMBL/GenBank/DDBJ whole genome shotgun (WGS) entry which is preliminary data.</text>
</comment>
<keyword evidence="4 12" id="KW-1133">Transmembrane helix</keyword>
<keyword evidence="8" id="KW-0325">Glycoprotein</keyword>
<dbReference type="InterPro" id="IPR028082">
    <property type="entry name" value="Peripla_BP_I"/>
</dbReference>
<dbReference type="Gene3D" id="3.40.50.2300">
    <property type="match status" value="1"/>
</dbReference>
<dbReference type="Gene3D" id="3.40.190.10">
    <property type="entry name" value="Periplasmic binding protein-like II"/>
    <property type="match status" value="1"/>
</dbReference>
<feature type="domain" description="Ionotropic glutamate receptor C-terminal" evidence="13">
    <location>
        <begin position="360"/>
        <end position="946"/>
    </location>
</feature>
<dbReference type="SUPFAM" id="SSF53822">
    <property type="entry name" value="Periplasmic binding protein-like I"/>
    <property type="match status" value="1"/>
</dbReference>
<evidence type="ECO:0000256" key="1">
    <source>
        <dbReference type="ARBA" id="ARBA00004141"/>
    </source>
</evidence>
<feature type="compositionally biased region" description="Low complexity" evidence="11">
    <location>
        <begin position="534"/>
        <end position="545"/>
    </location>
</feature>
<keyword evidence="5" id="KW-0406">Ion transport</keyword>
<evidence type="ECO:0000256" key="12">
    <source>
        <dbReference type="SAM" id="Phobius"/>
    </source>
</evidence>
<evidence type="ECO:0000313" key="14">
    <source>
        <dbReference type="EMBL" id="KAK4268539.1"/>
    </source>
</evidence>
<dbReference type="PANTHER" id="PTHR18966">
    <property type="entry name" value="IONOTROPIC GLUTAMATE RECEPTOR"/>
    <property type="match status" value="1"/>
</dbReference>
<keyword evidence="2" id="KW-0813">Transport</keyword>
<keyword evidence="15" id="KW-1185">Reference proteome</keyword>
<evidence type="ECO:0000256" key="9">
    <source>
        <dbReference type="ARBA" id="ARBA00023286"/>
    </source>
</evidence>
<feature type="compositionally biased region" description="Gly residues" evidence="11">
    <location>
        <begin position="709"/>
        <end position="742"/>
    </location>
</feature>
<evidence type="ECO:0000256" key="6">
    <source>
        <dbReference type="ARBA" id="ARBA00023136"/>
    </source>
</evidence>
<dbReference type="SUPFAM" id="SSF53850">
    <property type="entry name" value="Periplasmic binding protein-like II"/>
    <property type="match status" value="1"/>
</dbReference>
<keyword evidence="7" id="KW-0675">Receptor</keyword>
<dbReference type="GO" id="GO:0016020">
    <property type="term" value="C:membrane"/>
    <property type="evidence" value="ECO:0007669"/>
    <property type="project" value="UniProtKB-SubCell"/>
</dbReference>
<feature type="compositionally biased region" description="Polar residues" evidence="11">
    <location>
        <begin position="647"/>
        <end position="705"/>
    </location>
</feature>
<evidence type="ECO:0000256" key="11">
    <source>
        <dbReference type="SAM" id="MobiDB-lite"/>
    </source>
</evidence>
<keyword evidence="6 12" id="KW-0472">Membrane</keyword>
<feature type="region of interest" description="Disordered" evidence="11">
    <location>
        <begin position="325"/>
        <end position="374"/>
    </location>
</feature>
<feature type="transmembrane region" description="Helical" evidence="12">
    <location>
        <begin position="789"/>
        <end position="808"/>
    </location>
</feature>
<evidence type="ECO:0000256" key="7">
    <source>
        <dbReference type="ARBA" id="ARBA00023170"/>
    </source>
</evidence>
<name>A0AAE1MKB0_9FABA</name>
<dbReference type="Proteomes" id="UP001293593">
    <property type="component" value="Unassembled WGS sequence"/>
</dbReference>
<feature type="transmembrane region" description="Helical" evidence="12">
    <location>
        <begin position="479"/>
        <end position="500"/>
    </location>
</feature>
<evidence type="ECO:0000256" key="4">
    <source>
        <dbReference type="ARBA" id="ARBA00022989"/>
    </source>
</evidence>
<evidence type="ECO:0000256" key="3">
    <source>
        <dbReference type="ARBA" id="ARBA00022692"/>
    </source>
</evidence>
<feature type="compositionally biased region" description="Gly residues" evidence="11">
    <location>
        <begin position="546"/>
        <end position="561"/>
    </location>
</feature>
<feature type="compositionally biased region" description="Polar residues" evidence="11">
    <location>
        <begin position="571"/>
        <end position="583"/>
    </location>
</feature>
<dbReference type="GO" id="GO:0015276">
    <property type="term" value="F:ligand-gated monoatomic ion channel activity"/>
    <property type="evidence" value="ECO:0007669"/>
    <property type="project" value="InterPro"/>
</dbReference>
<gene>
    <name evidence="14" type="ORF">QN277_025185</name>
</gene>
<dbReference type="AlphaFoldDB" id="A0AAE1MKB0"/>
<evidence type="ECO:0000256" key="10">
    <source>
        <dbReference type="ARBA" id="ARBA00023303"/>
    </source>
</evidence>
<keyword evidence="3 12" id="KW-0812">Transmembrane</keyword>
<evidence type="ECO:0000256" key="8">
    <source>
        <dbReference type="ARBA" id="ARBA00023180"/>
    </source>
</evidence>
<feature type="compositionally biased region" description="Low complexity" evidence="11">
    <location>
        <begin position="743"/>
        <end position="764"/>
    </location>
</feature>
<feature type="compositionally biased region" description="Polar residues" evidence="11">
    <location>
        <begin position="614"/>
        <end position="638"/>
    </location>
</feature>
<sequence>MQAAGRLIKEAKVRAILGPQNSEQARYVVKRGAMEENQVPVIWFPITGPSLLPPSSPSSIYSDKGLNCFQFRAIADVIKALGWQSIVPIYEKTEYGSHLLPCLTNVLKDMGVEMANVTAIASQVEGINSTLDKLKDMRTHVFLVHMSMYFGTELILSAGRKEMMGEGFAWILTQELSSLTYPQVNTKRELYNADLSSVLTNFNELVPLTRYMQGALGVRPRDPEKTKTRVEKETNFSKSFKSRLTIYGWWAYHTIEALAMALEKPGSTDNGQTLRNEIEAFTFTGVSGVKFNLSQGQLDQSELEVYNVVGDSERIIGNWSPEEGLFQNQSSNKGGETAGEYKVKDPLWPGNTLDKPPKLRIGVPTKNSSPELVDADNSSERLTIDGFAKNVFLKALDVLPFRLNNYEFVPLPNMTYDDILCSKMKEKDLDAIIGDITIVANRTNCADFTFPYLDSSVAMVVRVMDASTNKLILVKPFNGLLWLLFCLIFAVATTIIILFLQINETRNRTNQTGGGDETGGGNGTSLSGGGNETNGGNRTNQTGAGSRNGGGNGTSQTGGGNRTSQTGAGNGTSQTGEGNGTSQTGAGNRTNGGNGTSQTGEGNEINQTGGGNGASQTGEGNSASQTDAGNGNSQTGAGNRTRGGKGTIQTGVGNGTSQTGAGNRTSQSGAGNGTSQIGEAKGASQTDVGNRTSQIGAGNGTSQVSAGNRTGGGNGTSQTGVGNGTNQTGGGNGASQTGGGNGTNQTGEGNGTNQTGEGNRNNQTDGEYRFNPFLVYKMDVMEINSTSKAAGWLVILTSFLFIFIVQVYTASLTSILNQGKTKEPLFMDEKELKSSNLSVGYQNGSWVRGLLIEQIGFNPSQLKGLGSREEYDEELSRGTQNGGVDAIFDETPHLTLFVSQYKPRFMMTGPIYQTGGFAFAFPKKSSLAPHFSNAILDVAHDVETYRVLMAKSSLPTSIEDLQLQDQK</sequence>
<keyword evidence="9" id="KW-1071">Ligand-gated ion channel</keyword>
<protein>
    <recommendedName>
        <fullName evidence="13">Ionotropic glutamate receptor C-terminal domain-containing protein</fullName>
    </recommendedName>
</protein>
<evidence type="ECO:0000256" key="5">
    <source>
        <dbReference type="ARBA" id="ARBA00023065"/>
    </source>
</evidence>
<proteinExistence type="predicted"/>
<dbReference type="SMART" id="SM00079">
    <property type="entry name" value="PBPe"/>
    <property type="match status" value="1"/>
</dbReference>
<feature type="region of interest" description="Disordered" evidence="11">
    <location>
        <begin position="507"/>
        <end position="765"/>
    </location>
</feature>
<feature type="compositionally biased region" description="Gly residues" evidence="11">
    <location>
        <begin position="512"/>
        <end position="533"/>
    </location>
</feature>
<dbReference type="EMBL" id="JAWXYG010000007">
    <property type="protein sequence ID" value="KAK4268539.1"/>
    <property type="molecule type" value="Genomic_DNA"/>
</dbReference>
<evidence type="ECO:0000256" key="2">
    <source>
        <dbReference type="ARBA" id="ARBA00022448"/>
    </source>
</evidence>
<keyword evidence="10" id="KW-0407">Ion channel</keyword>